<organism evidence="3 4">
    <name type="scientific">Pichia kluyveri</name>
    <name type="common">Yeast</name>
    <dbReference type="NCBI Taxonomy" id="36015"/>
    <lineage>
        <taxon>Eukaryota</taxon>
        <taxon>Fungi</taxon>
        <taxon>Dikarya</taxon>
        <taxon>Ascomycota</taxon>
        <taxon>Saccharomycotina</taxon>
        <taxon>Pichiomycetes</taxon>
        <taxon>Pichiales</taxon>
        <taxon>Pichiaceae</taxon>
        <taxon>Pichia</taxon>
    </lineage>
</organism>
<protein>
    <recommendedName>
        <fullName evidence="2">Zn(2)-C6 fungal-type domain-containing protein</fullName>
    </recommendedName>
</protein>
<dbReference type="SUPFAM" id="SSF57701">
    <property type="entry name" value="Zn2/Cys6 DNA-binding domain"/>
    <property type="match status" value="1"/>
</dbReference>
<dbReference type="GO" id="GO:0008270">
    <property type="term" value="F:zinc ion binding"/>
    <property type="evidence" value="ECO:0007669"/>
    <property type="project" value="InterPro"/>
</dbReference>
<name>A0AAV5R1F5_PICKL</name>
<reference evidence="3 4" key="1">
    <citation type="journal article" date="2023" name="Elife">
        <title>Identification of key yeast species and microbe-microbe interactions impacting larval growth of Drosophila in the wild.</title>
        <authorList>
            <person name="Mure A."/>
            <person name="Sugiura Y."/>
            <person name="Maeda R."/>
            <person name="Honda K."/>
            <person name="Sakurai N."/>
            <person name="Takahashi Y."/>
            <person name="Watada M."/>
            <person name="Katoh T."/>
            <person name="Gotoh A."/>
            <person name="Gotoh Y."/>
            <person name="Taniguchi I."/>
            <person name="Nakamura K."/>
            <person name="Hayashi T."/>
            <person name="Katayama T."/>
            <person name="Uemura T."/>
            <person name="Hattori Y."/>
        </authorList>
    </citation>
    <scope>NUCLEOTIDE SEQUENCE [LARGE SCALE GENOMIC DNA]</scope>
    <source>
        <strain evidence="3 4">PK-24</strain>
    </source>
</reference>
<dbReference type="CDD" id="cd00067">
    <property type="entry name" value="GAL4"/>
    <property type="match status" value="1"/>
</dbReference>
<feature type="compositionally biased region" description="Low complexity" evidence="1">
    <location>
        <begin position="328"/>
        <end position="343"/>
    </location>
</feature>
<dbReference type="InterPro" id="IPR036864">
    <property type="entry name" value="Zn2-C6_fun-type_DNA-bd_sf"/>
</dbReference>
<dbReference type="PANTHER" id="PTHR47657">
    <property type="entry name" value="STEROL REGULATORY ELEMENT-BINDING PROTEIN ECM22"/>
    <property type="match status" value="1"/>
</dbReference>
<feature type="region of interest" description="Disordered" evidence="1">
    <location>
        <begin position="321"/>
        <end position="344"/>
    </location>
</feature>
<sequence>MDDHSSLLKNGVKNTKKNSQSQDSIKKITHKRRKHTNSRLGCTNCKKRQIKCDETLPVCNTCLKKNEPCSYMFLSADKFQHLINSKNSSEHSSNNDESINFDNFVESTTNEEDYEYFSLLKNKEMEVYNTLRQDEHKVTSSVALNLTETKKHEFIGPSFSSRYFDHLVEKPLINANAIDAIPTTLSTTILKPQQKIDLSHQFPNTQSLPDQPYVSFIVPNEMHIENQLFASMVDQDLETSIENLLGITHTNDINEQISPKFERIYATSNDEIFEFEKLQKEIILNNDENSMKNSEIESHRDNYNYDNDYAEINSPLISDVSGSDYYESRPGSVSGSSSDSESYVQRRRNIEINLPSPFKVYTPAFQPETDDYEPLPSARTIDKTFKILPTIPERLSYMFEIITSPPDQISEEHIQYFHEKYNITDFDEIYYSNYKILCQFLILFSKLVRKATILYIIDVTKNILYKQKTILRDSLNDDSRIRICGVCEKISVIELSELTNLINNDYIKTYSRSTKAMREIIMTSFVTLAICTSYHYNSGYRQTISVEQSNQCIKFIGTFISGMFSIVINENKIEPENQVKPIIRLSNAFLDREKLVIIDNFNSDIVKEVYQKLYLLKLFKIDEFNYKIWSNPYTNLMSFLEKHSQFLKVYKKRSLLGYDKGYLIRMINEWLQIHPHDLVNLTKFKQSNRNISQDKEIQIIIYLTFICVRYILQAIVPAIRTLVRNSFTSSTDMPYDLHKNILNCYKMLKNRDHKIYAIYIIRTLTFMKLRCEGTESMLRRLHIPEFFNFGSMPTSEKCSRLLNDWKYGDAVNEIMKNSFDLKGEYLTKSNYPRLNTDEVQIKEEETVKIRFRSKFHLIHDFEKLNNGLLSQDYDPRIEKINEINLTLSDNGKFQLLKPGVSEVSADSLMNCWNIENFIKMNKGIV</sequence>
<dbReference type="Pfam" id="PF00172">
    <property type="entry name" value="Zn_clus"/>
    <property type="match status" value="1"/>
</dbReference>
<evidence type="ECO:0000313" key="3">
    <source>
        <dbReference type="EMBL" id="GMM45378.1"/>
    </source>
</evidence>
<gene>
    <name evidence="3" type="ORF">DAPK24_019530</name>
</gene>
<dbReference type="PANTHER" id="PTHR47657:SF7">
    <property type="entry name" value="STEROL REGULATORY ELEMENT-BINDING PROTEIN ECM22"/>
    <property type="match status" value="1"/>
</dbReference>
<dbReference type="GO" id="GO:0000981">
    <property type="term" value="F:DNA-binding transcription factor activity, RNA polymerase II-specific"/>
    <property type="evidence" value="ECO:0007669"/>
    <property type="project" value="InterPro"/>
</dbReference>
<dbReference type="EMBL" id="BTGB01000002">
    <property type="protein sequence ID" value="GMM45378.1"/>
    <property type="molecule type" value="Genomic_DNA"/>
</dbReference>
<dbReference type="InterPro" id="IPR052400">
    <property type="entry name" value="Zn2-C6_fungal_TF"/>
</dbReference>
<evidence type="ECO:0000259" key="2">
    <source>
        <dbReference type="PROSITE" id="PS50048"/>
    </source>
</evidence>
<accession>A0AAV5R1F5</accession>
<comment type="caution">
    <text evidence="3">The sequence shown here is derived from an EMBL/GenBank/DDBJ whole genome shotgun (WGS) entry which is preliminary data.</text>
</comment>
<dbReference type="SMART" id="SM00066">
    <property type="entry name" value="GAL4"/>
    <property type="match status" value="1"/>
</dbReference>
<dbReference type="Proteomes" id="UP001378960">
    <property type="component" value="Unassembled WGS sequence"/>
</dbReference>
<feature type="region of interest" description="Disordered" evidence="1">
    <location>
        <begin position="1"/>
        <end position="33"/>
    </location>
</feature>
<proteinExistence type="predicted"/>
<dbReference type="PROSITE" id="PS50048">
    <property type="entry name" value="ZN2_CY6_FUNGAL_2"/>
    <property type="match status" value="1"/>
</dbReference>
<evidence type="ECO:0000313" key="4">
    <source>
        <dbReference type="Proteomes" id="UP001378960"/>
    </source>
</evidence>
<dbReference type="Gene3D" id="4.10.240.10">
    <property type="entry name" value="Zn(2)-C6 fungal-type DNA-binding domain"/>
    <property type="match status" value="1"/>
</dbReference>
<keyword evidence="4" id="KW-1185">Reference proteome</keyword>
<dbReference type="PROSITE" id="PS00463">
    <property type="entry name" value="ZN2_CY6_FUNGAL_1"/>
    <property type="match status" value="1"/>
</dbReference>
<dbReference type="AlphaFoldDB" id="A0AAV5R1F5"/>
<feature type="domain" description="Zn(2)-C6 fungal-type" evidence="2">
    <location>
        <begin position="41"/>
        <end position="71"/>
    </location>
</feature>
<dbReference type="InterPro" id="IPR001138">
    <property type="entry name" value="Zn2Cys6_DnaBD"/>
</dbReference>
<evidence type="ECO:0000256" key="1">
    <source>
        <dbReference type="SAM" id="MobiDB-lite"/>
    </source>
</evidence>